<dbReference type="OrthoDB" id="627345at2"/>
<keyword evidence="2" id="KW-1185">Reference proteome</keyword>
<proteinExistence type="predicted"/>
<reference evidence="1 2" key="1">
    <citation type="submission" date="2018-03" db="EMBL/GenBank/DDBJ databases">
        <title>Genomic Encyclopedia of Archaeal and Bacterial Type Strains, Phase II (KMG-II): from individual species to whole genera.</title>
        <authorList>
            <person name="Goeker M."/>
        </authorList>
    </citation>
    <scope>NUCLEOTIDE SEQUENCE [LARGE SCALE GENOMIC DNA]</scope>
    <source>
        <strain evidence="1 2">DSM 18107</strain>
    </source>
</reference>
<dbReference type="Proteomes" id="UP000240978">
    <property type="component" value="Unassembled WGS sequence"/>
</dbReference>
<dbReference type="PROSITE" id="PS51257">
    <property type="entry name" value="PROKAR_LIPOPROTEIN"/>
    <property type="match status" value="1"/>
</dbReference>
<comment type="caution">
    <text evidence="1">The sequence shown here is derived from an EMBL/GenBank/DDBJ whole genome shotgun (WGS) entry which is preliminary data.</text>
</comment>
<evidence type="ECO:0000313" key="2">
    <source>
        <dbReference type="Proteomes" id="UP000240978"/>
    </source>
</evidence>
<dbReference type="RefSeq" id="WP_106604384.1">
    <property type="nucleotide sequence ID" value="NZ_PYGK01000011.1"/>
</dbReference>
<dbReference type="AlphaFoldDB" id="A0A2P8FXH9"/>
<name>A0A2P8FXH9_9BACT</name>
<gene>
    <name evidence="1" type="ORF">CLV42_111136</name>
</gene>
<organism evidence="1 2">
    <name type="scientific">Chitinophaga ginsengisoli</name>
    <dbReference type="NCBI Taxonomy" id="363837"/>
    <lineage>
        <taxon>Bacteria</taxon>
        <taxon>Pseudomonadati</taxon>
        <taxon>Bacteroidota</taxon>
        <taxon>Chitinophagia</taxon>
        <taxon>Chitinophagales</taxon>
        <taxon>Chitinophagaceae</taxon>
        <taxon>Chitinophaga</taxon>
    </lineage>
</organism>
<sequence>MKKYLLLSTIVAFIGFYSCTKNGDNVKRSSPDSLARINPDVLTAGIKVAYGTNIVNAVFPTTSNLSSAPVLDTPFTKIYGVFKGGYLTIIPHNLSGNVAGYYVQIAGAASYFKVDYTKASGFRRAGVDDRNTARGLGTGFIDSAIVIKLPASIESGTFHLIYAAYDTLNHVSNVTTVQVIVLDGENNAVNDSLVGTWRYLYGSCNPDEKLPCSWSPDTGYRVSYYYECVNGLLVHNNTSTAMAIPYEVGHFDDRITFRKDGFTADYKEYVKVLNVENSTCSNYVYDYENSDNDTTLTIGALSFDAASRKLTLIFKSHSSVGLTYKTFTLAELTDSSFTFLYGSRALKYIRL</sequence>
<dbReference type="EMBL" id="PYGK01000011">
    <property type="protein sequence ID" value="PSL26424.1"/>
    <property type="molecule type" value="Genomic_DNA"/>
</dbReference>
<protein>
    <submittedName>
        <fullName evidence="1">Uncharacterized protein</fullName>
    </submittedName>
</protein>
<accession>A0A2P8FXH9</accession>
<evidence type="ECO:0000313" key="1">
    <source>
        <dbReference type="EMBL" id="PSL26424.1"/>
    </source>
</evidence>